<dbReference type="OrthoDB" id="5502846at2"/>
<dbReference type="EMBL" id="CP012670">
    <property type="protein sequence ID" value="AUX24145.1"/>
    <property type="molecule type" value="Genomic_DNA"/>
</dbReference>
<reference evidence="2 3" key="1">
    <citation type="submission" date="2015-09" db="EMBL/GenBank/DDBJ databases">
        <title>Sorangium comparison.</title>
        <authorList>
            <person name="Zaburannyi N."/>
            <person name="Bunk B."/>
            <person name="Overmann J."/>
            <person name="Mueller R."/>
        </authorList>
    </citation>
    <scope>NUCLEOTIDE SEQUENCE [LARGE SCALE GENOMIC DNA]</scope>
    <source>
        <strain evidence="2 3">So ceGT47</strain>
    </source>
</reference>
<organism evidence="2 3">
    <name type="scientific">Sorangium cellulosum</name>
    <name type="common">Polyangium cellulosum</name>
    <dbReference type="NCBI Taxonomy" id="56"/>
    <lineage>
        <taxon>Bacteria</taxon>
        <taxon>Pseudomonadati</taxon>
        <taxon>Myxococcota</taxon>
        <taxon>Polyangia</taxon>
        <taxon>Polyangiales</taxon>
        <taxon>Polyangiaceae</taxon>
        <taxon>Sorangium</taxon>
    </lineage>
</organism>
<gene>
    <name evidence="2" type="ORF">SOCEGT47_046810</name>
</gene>
<name>A0A4P2Q459_SORCE</name>
<evidence type="ECO:0000256" key="1">
    <source>
        <dbReference type="SAM" id="MobiDB-lite"/>
    </source>
</evidence>
<sequence>MSNETNPSRKDTPAGASPASAPCPSCSRSPHRARRAPGHLAAPRRPALAAVLALALGGAACSGIDAGVEYPGDLPEPDRYLLTPENGADPSLTLGEFKIGPETCGGIDTHPVTQRLSPDDLTRFLEAQGAGNIAPKLARSNLYWFDFPARDGSFVRLRLAVLEDARRATQDLHDALLQHGPGWWGVRRSNLAVLAPKASLREAVAFAIKYKLVCWGMFTYAGNDDAYVVPGPYAEL</sequence>
<dbReference type="Proteomes" id="UP000295781">
    <property type="component" value="Chromosome"/>
</dbReference>
<proteinExistence type="predicted"/>
<accession>A0A4P2Q459</accession>
<dbReference type="AlphaFoldDB" id="A0A4P2Q459"/>
<protein>
    <submittedName>
        <fullName evidence="2">Uncharacterized protein</fullName>
    </submittedName>
</protein>
<feature type="compositionally biased region" description="Low complexity" evidence="1">
    <location>
        <begin position="13"/>
        <end position="28"/>
    </location>
</feature>
<evidence type="ECO:0000313" key="2">
    <source>
        <dbReference type="EMBL" id="AUX24145.1"/>
    </source>
</evidence>
<feature type="region of interest" description="Disordered" evidence="1">
    <location>
        <begin position="1"/>
        <end position="41"/>
    </location>
</feature>
<evidence type="ECO:0000313" key="3">
    <source>
        <dbReference type="Proteomes" id="UP000295781"/>
    </source>
</evidence>
<dbReference type="RefSeq" id="WP_129349824.1">
    <property type="nucleotide sequence ID" value="NZ_CP012670.1"/>
</dbReference>